<dbReference type="FunFam" id="3.40.50.720:FF:000084">
    <property type="entry name" value="Short-chain dehydrogenase reductase"/>
    <property type="match status" value="1"/>
</dbReference>
<dbReference type="SUPFAM" id="SSF51735">
    <property type="entry name" value="NAD(P)-binding Rossmann-fold domains"/>
    <property type="match status" value="1"/>
</dbReference>
<dbReference type="InterPro" id="IPR036291">
    <property type="entry name" value="NAD(P)-bd_dom_sf"/>
</dbReference>
<sequence length="249" mass="25666">MADPGRPLSGRSAVVSGAARGLGQAIGDALQTAGAEVRGSVRTARDAEPVAARWGTEPLVMDVTDVSAIRSAVDAVFAAGAAPDLLVANAGINRPEPALEIEPDSWDLVHRTNLRGAFFTAQAFARHWTADGTPAGIVFVGSQAGRVAIENRAAYGSSKAGIDQLVRNLAYEWADAGIRVNAVAPTFVKTGLTQDLERSDFGAAVLSRIPIGRLGLPSEVADAVVYLAGPGASLITGQTLVVDGGYTIH</sequence>
<comment type="similarity">
    <text evidence="1">Belongs to the short-chain dehydrogenases/reductases (SDR) family.</text>
</comment>
<evidence type="ECO:0000313" key="3">
    <source>
        <dbReference type="EMBL" id="SDS35341.1"/>
    </source>
</evidence>
<dbReference type="CDD" id="cd05233">
    <property type="entry name" value="SDR_c"/>
    <property type="match status" value="1"/>
</dbReference>
<evidence type="ECO:0000256" key="1">
    <source>
        <dbReference type="ARBA" id="ARBA00006484"/>
    </source>
</evidence>
<dbReference type="Pfam" id="PF13561">
    <property type="entry name" value="adh_short_C2"/>
    <property type="match status" value="1"/>
</dbReference>
<dbReference type="EMBL" id="LT629772">
    <property type="protein sequence ID" value="SDS35341.1"/>
    <property type="molecule type" value="Genomic_DNA"/>
</dbReference>
<keyword evidence="2" id="KW-0560">Oxidoreductase</keyword>
<dbReference type="GO" id="GO:0016616">
    <property type="term" value="F:oxidoreductase activity, acting on the CH-OH group of donors, NAD or NADP as acceptor"/>
    <property type="evidence" value="ECO:0007669"/>
    <property type="project" value="TreeGrafter"/>
</dbReference>
<dbReference type="InterPro" id="IPR002347">
    <property type="entry name" value="SDR_fam"/>
</dbReference>
<dbReference type="AlphaFoldDB" id="A0A1H1RHY4"/>
<dbReference type="PANTHER" id="PTHR42760">
    <property type="entry name" value="SHORT-CHAIN DEHYDROGENASES/REDUCTASES FAMILY MEMBER"/>
    <property type="match status" value="1"/>
</dbReference>
<protein>
    <submittedName>
        <fullName evidence="3">NAD(P)-dependent dehydrogenase, short-chain alcohol dehydrogenase family</fullName>
    </submittedName>
</protein>
<dbReference type="Gene3D" id="3.40.50.720">
    <property type="entry name" value="NAD(P)-binding Rossmann-like Domain"/>
    <property type="match status" value="1"/>
</dbReference>
<dbReference type="PRINTS" id="PR00081">
    <property type="entry name" value="GDHRDH"/>
</dbReference>
<keyword evidence="4" id="KW-1185">Reference proteome</keyword>
<dbReference type="PROSITE" id="PS00061">
    <property type="entry name" value="ADH_SHORT"/>
    <property type="match status" value="1"/>
</dbReference>
<reference evidence="3 4" key="1">
    <citation type="submission" date="2016-10" db="EMBL/GenBank/DDBJ databases">
        <authorList>
            <person name="de Groot N.N."/>
        </authorList>
    </citation>
    <scope>NUCLEOTIDE SEQUENCE [LARGE SCALE GENOMIC DNA]</scope>
    <source>
        <strain evidence="3 4">DSM 21800</strain>
    </source>
</reference>
<evidence type="ECO:0000256" key="2">
    <source>
        <dbReference type="ARBA" id="ARBA00023002"/>
    </source>
</evidence>
<dbReference type="RefSeq" id="WP_197680043.1">
    <property type="nucleotide sequence ID" value="NZ_LT629772.1"/>
</dbReference>
<accession>A0A1H1RHY4</accession>
<dbReference type="STRING" id="630515.SAMN04489812_1656"/>
<evidence type="ECO:0000313" key="4">
    <source>
        <dbReference type="Proteomes" id="UP000199103"/>
    </source>
</evidence>
<name>A0A1H1RHY4_9ACTN</name>
<proteinExistence type="inferred from homology"/>
<dbReference type="Proteomes" id="UP000199103">
    <property type="component" value="Chromosome I"/>
</dbReference>
<gene>
    <name evidence="3" type="ORF">SAMN04489812_1656</name>
</gene>
<dbReference type="InterPro" id="IPR020904">
    <property type="entry name" value="Sc_DH/Rdtase_CS"/>
</dbReference>
<dbReference type="PANTHER" id="PTHR42760:SF115">
    <property type="entry name" value="3-OXOACYL-[ACYL-CARRIER-PROTEIN] REDUCTASE FABG"/>
    <property type="match status" value="1"/>
</dbReference>
<organism evidence="3 4">
    <name type="scientific">Microlunatus soli</name>
    <dbReference type="NCBI Taxonomy" id="630515"/>
    <lineage>
        <taxon>Bacteria</taxon>
        <taxon>Bacillati</taxon>
        <taxon>Actinomycetota</taxon>
        <taxon>Actinomycetes</taxon>
        <taxon>Propionibacteriales</taxon>
        <taxon>Propionibacteriaceae</taxon>
        <taxon>Microlunatus</taxon>
    </lineage>
</organism>